<dbReference type="NCBIfam" id="TIGR02063">
    <property type="entry name" value="RNase_R"/>
    <property type="match status" value="1"/>
</dbReference>
<keyword evidence="7 8" id="KW-0694">RNA-binding</keyword>
<keyword evidence="4 8" id="KW-0540">Nuclease</keyword>
<comment type="catalytic activity">
    <reaction evidence="1 8">
        <text>Exonucleolytic cleavage in the 3'- to 5'-direction to yield nucleoside 5'-phosphates.</text>
        <dbReference type="EC" id="3.1.13.1"/>
    </reaction>
</comment>
<dbReference type="PROSITE" id="PS50126">
    <property type="entry name" value="S1"/>
    <property type="match status" value="1"/>
</dbReference>
<feature type="domain" description="S1 motif" evidence="10">
    <location>
        <begin position="664"/>
        <end position="745"/>
    </location>
</feature>
<keyword evidence="3 8" id="KW-0963">Cytoplasm</keyword>
<evidence type="ECO:0000256" key="8">
    <source>
        <dbReference type="HAMAP-Rule" id="MF_01895"/>
    </source>
</evidence>
<sequence length="816" mass="91578">MPPKKSYRDPHADREAEKYENPVPSRELILDVLNDQGKPLSFDELAELLEVGEEGEVGLDRRVRAMLRDAQLVQNRNGKVGVVSRMDLIAGKIQGHKDGFGFLIPDDKSLSDLFLGPRQMEKVMDGDRVLVSDAGVNRFGKKEARIVEITERATTEVVGRYYREAGISFVEPENRRITKEVLVEDKNGIKPNPGDHVRASITQYPSREHHVLVRLEEVIATPDQAGMEIEVALRRFEIPHVWPEGVEEQANAFGDAVPHKAKANRVDLRDLPLVTIDGEDARDFDDAVYVERRPRGGWRLIVAIADVSHYVYPGSALDREAAKRGNSVYFPNRVIPMLPEALSNGLCSLNPHVDRLCLYCDMTISANGRLSGFVFREGVMRSRHRLTYTKVGAMIEEPESELALETVASLDDESLDMLWAYHEMFLALRKRRVERGAIDFDSEETRIIYDENHKIEGMVPVVRNVAHIMIEEAMLAANICAAKLLEKAKIPALYRNHEPPKEERLSKLQQFLGGLGLSIAWSEGAPKPAVFQQLREQILDRPDRNVIQTMMLRSMTQAKYEAENKGHFGLSYKAYTHFTSPIRRYPDLLVHRAIRFLIRSEAMPAHVDNPGKLPAIPREKIAPYNQADMVVIGEQCSMTERRADDATRDVISWLKCQFMESRIGEVFEGVISGVANFGLFVQLNELHIDGLVHVANLDSDYYHFDEVNLSLKGESSGRTFSLGDSVTVRVAAVHTEDRKIDLQLESSTPSRKGRPKSGSKQGGKGRAGQKGEGQSATAKKGPSEREKLAKGDIPKPKAKRKGPPRGKKSARRSKKS</sequence>
<feature type="region of interest" description="Disordered" evidence="9">
    <location>
        <begin position="740"/>
        <end position="816"/>
    </location>
</feature>
<dbReference type="PANTHER" id="PTHR23355:SF9">
    <property type="entry name" value="DIS3-LIKE EXONUCLEASE 2"/>
    <property type="match status" value="1"/>
</dbReference>
<dbReference type="CDD" id="cd04471">
    <property type="entry name" value="S1_RNase_R"/>
    <property type="match status" value="1"/>
</dbReference>
<dbReference type="InterPro" id="IPR013223">
    <property type="entry name" value="RNase_B_OB_dom"/>
</dbReference>
<dbReference type="AlphaFoldDB" id="A0A095TP99"/>
<dbReference type="GO" id="GO:0006402">
    <property type="term" value="P:mRNA catabolic process"/>
    <property type="evidence" value="ECO:0007669"/>
    <property type="project" value="TreeGrafter"/>
</dbReference>
<feature type="compositionally biased region" description="Basic residues" evidence="9">
    <location>
        <begin position="796"/>
        <end position="816"/>
    </location>
</feature>
<dbReference type="SMART" id="SM00955">
    <property type="entry name" value="RNB"/>
    <property type="match status" value="1"/>
</dbReference>
<evidence type="ECO:0000313" key="11">
    <source>
        <dbReference type="EMBL" id="KGD64223.1"/>
    </source>
</evidence>
<dbReference type="RefSeq" id="WP_035233467.1">
    <property type="nucleotide sequence ID" value="NZ_ARXV01000010.1"/>
</dbReference>
<dbReference type="Proteomes" id="UP000029444">
    <property type="component" value="Unassembled WGS sequence"/>
</dbReference>
<dbReference type="GO" id="GO:0008859">
    <property type="term" value="F:exoribonuclease II activity"/>
    <property type="evidence" value="ECO:0007669"/>
    <property type="project" value="UniProtKB-UniRule"/>
</dbReference>
<dbReference type="EC" id="3.1.13.1" evidence="8"/>
<keyword evidence="6 8" id="KW-0269">Exonuclease</keyword>
<evidence type="ECO:0000256" key="4">
    <source>
        <dbReference type="ARBA" id="ARBA00022722"/>
    </source>
</evidence>
<protein>
    <recommendedName>
        <fullName evidence="8">Ribonuclease R</fullName>
        <shortName evidence="8">RNase R</shortName>
        <ecNumber evidence="8">3.1.13.1</ecNumber>
    </recommendedName>
</protein>
<evidence type="ECO:0000259" key="10">
    <source>
        <dbReference type="PROSITE" id="PS50126"/>
    </source>
</evidence>
<accession>A0A095TP99</accession>
<dbReference type="Pfam" id="PF08206">
    <property type="entry name" value="OB_RNB"/>
    <property type="match status" value="1"/>
</dbReference>
<comment type="function">
    <text evidence="8">3'-5' exoribonuclease that releases 5'-nucleoside monophosphates and is involved in maturation of structured RNAs.</text>
</comment>
<evidence type="ECO:0000256" key="6">
    <source>
        <dbReference type="ARBA" id="ARBA00022839"/>
    </source>
</evidence>
<keyword evidence="5 8" id="KW-0378">Hydrolase</keyword>
<dbReference type="SUPFAM" id="SSF50249">
    <property type="entry name" value="Nucleic acid-binding proteins"/>
    <property type="match status" value="4"/>
</dbReference>
<dbReference type="PANTHER" id="PTHR23355">
    <property type="entry name" value="RIBONUCLEASE"/>
    <property type="match status" value="1"/>
</dbReference>
<dbReference type="eggNOG" id="COG0557">
    <property type="taxonomic scope" value="Bacteria"/>
</dbReference>
<comment type="subcellular location">
    <subcellularLocation>
        <location evidence="2 8">Cytoplasm</location>
    </subcellularLocation>
</comment>
<evidence type="ECO:0000256" key="3">
    <source>
        <dbReference type="ARBA" id="ARBA00022490"/>
    </source>
</evidence>
<dbReference type="EMBL" id="ARXV01000010">
    <property type="protein sequence ID" value="KGD64223.1"/>
    <property type="molecule type" value="Genomic_DNA"/>
</dbReference>
<dbReference type="InterPro" id="IPR011805">
    <property type="entry name" value="RNase_R"/>
</dbReference>
<dbReference type="Pfam" id="PF00575">
    <property type="entry name" value="S1"/>
    <property type="match status" value="1"/>
</dbReference>
<dbReference type="Gene3D" id="2.40.50.140">
    <property type="entry name" value="Nucleic acid-binding proteins"/>
    <property type="match status" value="2"/>
</dbReference>
<dbReference type="SMART" id="SM00357">
    <property type="entry name" value="CSP"/>
    <property type="match status" value="1"/>
</dbReference>
<dbReference type="Pfam" id="PF17876">
    <property type="entry name" value="CSD2"/>
    <property type="match status" value="1"/>
</dbReference>
<feature type="compositionally biased region" description="Basic and acidic residues" evidence="9">
    <location>
        <begin position="1"/>
        <end position="20"/>
    </location>
</feature>
<evidence type="ECO:0000256" key="7">
    <source>
        <dbReference type="ARBA" id="ARBA00022884"/>
    </source>
</evidence>
<comment type="caution">
    <text evidence="11">The sequence shown here is derived from an EMBL/GenBank/DDBJ whole genome shotgun (WGS) entry which is preliminary data.</text>
</comment>
<dbReference type="InterPro" id="IPR040476">
    <property type="entry name" value="CSD2"/>
</dbReference>
<dbReference type="InterPro" id="IPR003029">
    <property type="entry name" value="S1_domain"/>
</dbReference>
<dbReference type="GO" id="GO:0005829">
    <property type="term" value="C:cytosol"/>
    <property type="evidence" value="ECO:0007669"/>
    <property type="project" value="TreeGrafter"/>
</dbReference>
<dbReference type="Pfam" id="PF00773">
    <property type="entry name" value="RNB"/>
    <property type="match status" value="1"/>
</dbReference>
<reference evidence="11 12" key="1">
    <citation type="submission" date="2012-09" db="EMBL/GenBank/DDBJ databases">
        <title>Genome Sequence of alkane-degrading Bacterium Alcanivorax sp. 19-m-6.</title>
        <authorList>
            <person name="Lai Q."/>
            <person name="Shao Z."/>
        </authorList>
    </citation>
    <scope>NUCLEOTIDE SEQUENCE [LARGE SCALE GENOMIC DNA]</scope>
    <source>
        <strain evidence="11 12">19-m-6</strain>
    </source>
</reference>
<dbReference type="InterPro" id="IPR022966">
    <property type="entry name" value="RNase_II/R_CS"/>
</dbReference>
<dbReference type="InterPro" id="IPR001900">
    <property type="entry name" value="RNase_II/R"/>
</dbReference>
<organism evidence="11 12">
    <name type="scientific">Alcanivorax nanhaiticus</name>
    <dbReference type="NCBI Taxonomy" id="1177154"/>
    <lineage>
        <taxon>Bacteria</taxon>
        <taxon>Pseudomonadati</taxon>
        <taxon>Pseudomonadota</taxon>
        <taxon>Gammaproteobacteria</taxon>
        <taxon>Oceanospirillales</taxon>
        <taxon>Alcanivoracaceae</taxon>
        <taxon>Alcanivorax</taxon>
    </lineage>
</organism>
<dbReference type="HAMAP" id="MF_01895">
    <property type="entry name" value="RNase_R"/>
    <property type="match status" value="1"/>
</dbReference>
<dbReference type="InterPro" id="IPR011129">
    <property type="entry name" value="CSD"/>
</dbReference>
<keyword evidence="12" id="KW-1185">Reference proteome</keyword>
<evidence type="ECO:0000256" key="2">
    <source>
        <dbReference type="ARBA" id="ARBA00004496"/>
    </source>
</evidence>
<evidence type="ECO:0000256" key="5">
    <source>
        <dbReference type="ARBA" id="ARBA00022801"/>
    </source>
</evidence>
<dbReference type="SMART" id="SM00316">
    <property type="entry name" value="S1"/>
    <property type="match status" value="1"/>
</dbReference>
<dbReference type="InterPro" id="IPR050180">
    <property type="entry name" value="RNR_Ribonuclease"/>
</dbReference>
<comment type="similarity">
    <text evidence="8">Belongs to the RNR ribonuclease family. RNase R subfamily.</text>
</comment>
<evidence type="ECO:0000313" key="12">
    <source>
        <dbReference type="Proteomes" id="UP000029444"/>
    </source>
</evidence>
<evidence type="ECO:0000256" key="9">
    <source>
        <dbReference type="SAM" id="MobiDB-lite"/>
    </source>
</evidence>
<dbReference type="NCBIfam" id="TIGR00358">
    <property type="entry name" value="3_prime_RNase"/>
    <property type="match status" value="1"/>
</dbReference>
<dbReference type="GO" id="GO:0003723">
    <property type="term" value="F:RNA binding"/>
    <property type="evidence" value="ECO:0007669"/>
    <property type="project" value="UniProtKB-UniRule"/>
</dbReference>
<dbReference type="PROSITE" id="PS01175">
    <property type="entry name" value="RIBONUCLEASE_II"/>
    <property type="match status" value="1"/>
</dbReference>
<dbReference type="STRING" id="1177154.Y5S_02525"/>
<feature type="compositionally biased region" description="Basic and acidic residues" evidence="9">
    <location>
        <begin position="781"/>
        <end position="795"/>
    </location>
</feature>
<dbReference type="PATRIC" id="fig|1177154.3.peg.2560"/>
<gene>
    <name evidence="8" type="primary">rnr</name>
    <name evidence="11" type="ORF">Y5S_02525</name>
</gene>
<evidence type="ECO:0000256" key="1">
    <source>
        <dbReference type="ARBA" id="ARBA00001849"/>
    </source>
</evidence>
<dbReference type="InterPro" id="IPR012340">
    <property type="entry name" value="NA-bd_OB-fold"/>
</dbReference>
<feature type="compositionally biased region" description="Gly residues" evidence="9">
    <location>
        <begin position="760"/>
        <end position="771"/>
    </location>
</feature>
<name>A0A095TP99_9GAMM</name>
<dbReference type="InterPro" id="IPR004476">
    <property type="entry name" value="RNase_II/RNase_R"/>
</dbReference>
<proteinExistence type="inferred from homology"/>
<dbReference type="OrthoDB" id="9764149at2"/>
<feature type="region of interest" description="Disordered" evidence="9">
    <location>
        <begin position="1"/>
        <end position="22"/>
    </location>
</feature>